<dbReference type="EMBL" id="JAQIZT010000010">
    <property type="protein sequence ID" value="KAJ6981463.1"/>
    <property type="molecule type" value="Genomic_DNA"/>
</dbReference>
<evidence type="ECO:0000256" key="2">
    <source>
        <dbReference type="ARBA" id="ARBA00023242"/>
    </source>
</evidence>
<evidence type="ECO:0000313" key="5">
    <source>
        <dbReference type="EMBL" id="KAJ6981463.1"/>
    </source>
</evidence>
<gene>
    <name evidence="5" type="ORF">NC653_024757</name>
</gene>
<protein>
    <recommendedName>
        <fullName evidence="4">CCT domain-containing protein</fullName>
    </recommendedName>
</protein>
<evidence type="ECO:0000313" key="6">
    <source>
        <dbReference type="Proteomes" id="UP001164929"/>
    </source>
</evidence>
<sequence length="431" mass="46851">MARPSEQLRIDDVSSPISGQILEFCDPEFFQETLQNSEVTFSSYCCYENSSYTNNLPSPPDIDKTNCCQDNNGNHKYTTPTTTTASTTTTKAANTNNINNNDNSNMPIIFDSRDFVYADGLSQYTADHPAAPITGHPLPSVFEEDCLSSVPCYVPLNPSSPTCSFLGPAMSTCMLAGTMNAALSADCSGIFDGGILTSSEWQPLELDSRGENGGIYCPDSLGPAMSASMLAGTMNAALSADCSGIFDGGILTGSEWQPLELDYRGENGGIHCPDSLQHVFNPGDLKALGNKTPKLVGGPVSSAPLTSQIPVSSAPLTSQISSLEDSTFKVGKLSVEQRKEKIHRYMKKRNERNFSKKIKYACRKTLADNRPRVRGRFAKNDDFAEIHRTVCGRHEEEGPAMKEEDVTDSDIFAHISGVKTFKCNYSIQSWS</sequence>
<dbReference type="GO" id="GO:0003700">
    <property type="term" value="F:DNA-binding transcription factor activity"/>
    <property type="evidence" value="ECO:0007669"/>
    <property type="project" value="TreeGrafter"/>
</dbReference>
<dbReference type="InterPro" id="IPR045281">
    <property type="entry name" value="CONSTANS-like"/>
</dbReference>
<evidence type="ECO:0000256" key="3">
    <source>
        <dbReference type="PROSITE-ProRule" id="PRU00357"/>
    </source>
</evidence>
<evidence type="ECO:0000259" key="4">
    <source>
        <dbReference type="PROSITE" id="PS51017"/>
    </source>
</evidence>
<dbReference type="PANTHER" id="PTHR31319">
    <property type="entry name" value="ZINC FINGER PROTEIN CONSTANS-LIKE 4"/>
    <property type="match status" value="1"/>
</dbReference>
<evidence type="ECO:0000256" key="1">
    <source>
        <dbReference type="ARBA" id="ARBA00004123"/>
    </source>
</evidence>
<keyword evidence="2 3" id="KW-0539">Nucleus</keyword>
<accession>A0AAD6M9K2</accession>
<reference evidence="5" key="1">
    <citation type="journal article" date="2023" name="Mol. Ecol. Resour.">
        <title>Chromosome-level genome assembly of a triploid poplar Populus alba 'Berolinensis'.</title>
        <authorList>
            <person name="Chen S."/>
            <person name="Yu Y."/>
            <person name="Wang X."/>
            <person name="Wang S."/>
            <person name="Zhang T."/>
            <person name="Zhou Y."/>
            <person name="He R."/>
            <person name="Meng N."/>
            <person name="Wang Y."/>
            <person name="Liu W."/>
            <person name="Liu Z."/>
            <person name="Liu J."/>
            <person name="Guo Q."/>
            <person name="Huang H."/>
            <person name="Sederoff R.R."/>
            <person name="Wang G."/>
            <person name="Qu G."/>
            <person name="Chen S."/>
        </authorList>
    </citation>
    <scope>NUCLEOTIDE SEQUENCE</scope>
    <source>
        <strain evidence="5">SC-2020</strain>
    </source>
</reference>
<dbReference type="Proteomes" id="UP001164929">
    <property type="component" value="Chromosome 10"/>
</dbReference>
<keyword evidence="6" id="KW-1185">Reference proteome</keyword>
<organism evidence="5 6">
    <name type="scientific">Populus alba x Populus x berolinensis</name>
    <dbReference type="NCBI Taxonomy" id="444605"/>
    <lineage>
        <taxon>Eukaryota</taxon>
        <taxon>Viridiplantae</taxon>
        <taxon>Streptophyta</taxon>
        <taxon>Embryophyta</taxon>
        <taxon>Tracheophyta</taxon>
        <taxon>Spermatophyta</taxon>
        <taxon>Magnoliopsida</taxon>
        <taxon>eudicotyledons</taxon>
        <taxon>Gunneridae</taxon>
        <taxon>Pentapetalae</taxon>
        <taxon>rosids</taxon>
        <taxon>fabids</taxon>
        <taxon>Malpighiales</taxon>
        <taxon>Salicaceae</taxon>
        <taxon>Saliceae</taxon>
        <taxon>Populus</taxon>
    </lineage>
</organism>
<name>A0AAD6M9K2_9ROSI</name>
<dbReference type="GO" id="GO:0009909">
    <property type="term" value="P:regulation of flower development"/>
    <property type="evidence" value="ECO:0007669"/>
    <property type="project" value="InterPro"/>
</dbReference>
<feature type="domain" description="CCT" evidence="4">
    <location>
        <begin position="338"/>
        <end position="380"/>
    </location>
</feature>
<proteinExistence type="predicted"/>
<dbReference type="PROSITE" id="PS51017">
    <property type="entry name" value="CCT"/>
    <property type="match status" value="1"/>
</dbReference>
<comment type="subcellular location">
    <subcellularLocation>
        <location evidence="1 3">Nucleus</location>
    </subcellularLocation>
</comment>
<dbReference type="PANTHER" id="PTHR31319:SF110">
    <property type="entry name" value="CCT MOTIF FAMILY PROTEIN"/>
    <property type="match status" value="1"/>
</dbReference>
<comment type="caution">
    <text evidence="5">The sequence shown here is derived from an EMBL/GenBank/DDBJ whole genome shotgun (WGS) entry which is preliminary data.</text>
</comment>
<dbReference type="Pfam" id="PF06203">
    <property type="entry name" value="CCT"/>
    <property type="match status" value="1"/>
</dbReference>
<dbReference type="InterPro" id="IPR010402">
    <property type="entry name" value="CCT_domain"/>
</dbReference>
<dbReference type="GO" id="GO:0005634">
    <property type="term" value="C:nucleus"/>
    <property type="evidence" value="ECO:0007669"/>
    <property type="project" value="UniProtKB-SubCell"/>
</dbReference>
<dbReference type="AlphaFoldDB" id="A0AAD6M9K2"/>